<organism evidence="12 13">
    <name type="scientific">Sistotremastrum niveocremeum HHB9708</name>
    <dbReference type="NCBI Taxonomy" id="1314777"/>
    <lineage>
        <taxon>Eukaryota</taxon>
        <taxon>Fungi</taxon>
        <taxon>Dikarya</taxon>
        <taxon>Basidiomycota</taxon>
        <taxon>Agaricomycotina</taxon>
        <taxon>Agaricomycetes</taxon>
        <taxon>Sistotremastrales</taxon>
        <taxon>Sistotremastraceae</taxon>
        <taxon>Sertulicium</taxon>
        <taxon>Sertulicium niveocremeum</taxon>
    </lineage>
</organism>
<name>A0A165A2A2_9AGAM</name>
<evidence type="ECO:0000313" key="12">
    <source>
        <dbReference type="EMBL" id="KZS98386.1"/>
    </source>
</evidence>
<evidence type="ECO:0000256" key="1">
    <source>
        <dbReference type="ARBA" id="ARBA00004651"/>
    </source>
</evidence>
<feature type="transmembrane region" description="Helical" evidence="8">
    <location>
        <begin position="270"/>
        <end position="293"/>
    </location>
</feature>
<sequence>MAAQMEQAPSYPAQGHIVSDDSPVQQHTSRSSASVNSTEKEKVQAQKSSHDAIAAHQVELDDEDVEEHRERRHTRYQQLRPYILVATGLVILGWWISATILPATRHRWIPQTVWAWFFILVVAFRFIPNSFVTRPVEAVWRPLVSDPFFKLPYRLRLAAGWSCLLAIVLGSAFGFPRPEGTRVTDRLVSVIGLLLFQFGFWATSQHRKHVPWPTVIVGLFFQQVIALFVLKSTAGFDIFKWIATLAADFLNESAPAAAFFFDQDTINKHWFFVNTLSAIIFFIATIQAFYYLGIMQWIISKFAWFFFKTMNVSGAEAVVASASPFIGQGESACLVRPYVDLMTPSELHLVMTSGFSTISGSVFIAYINLGVPPTTLITASIMSIPASIAISKMRVPEMEEPVTRGRVVVDRGQEEKGGRPANVLHAFSKGATFGLIVAGQILTNVLTVLALIYALNGLLTWIGRGFGIHALTIQLVLGYIFYPVSFFMGVPTGEILRVSQLLGTKLVANEFVAYTDLHGIMTSAEPLSERAFVIASYALCGFANLGSLGIQIGVLSALAPSRAKIIARIAFSAMICGFLSTMQAAGIAGMLV</sequence>
<feature type="compositionally biased region" description="Polar residues" evidence="7">
    <location>
        <begin position="22"/>
        <end position="37"/>
    </location>
</feature>
<feature type="transmembrane region" description="Helical" evidence="8">
    <location>
        <begin position="153"/>
        <end position="175"/>
    </location>
</feature>
<evidence type="ECO:0000256" key="2">
    <source>
        <dbReference type="ARBA" id="ARBA00009033"/>
    </source>
</evidence>
<feature type="transmembrane region" description="Helical" evidence="8">
    <location>
        <begin position="433"/>
        <end position="454"/>
    </location>
</feature>
<dbReference type="InterPro" id="IPR011657">
    <property type="entry name" value="CNT_C_dom"/>
</dbReference>
<feature type="transmembrane region" description="Helical" evidence="8">
    <location>
        <begin position="113"/>
        <end position="132"/>
    </location>
</feature>
<gene>
    <name evidence="12" type="ORF">SISNIDRAFT_435467</name>
</gene>
<dbReference type="OrthoDB" id="6075923at2759"/>
<dbReference type="AlphaFoldDB" id="A0A165A2A2"/>
<evidence type="ECO:0000256" key="3">
    <source>
        <dbReference type="ARBA" id="ARBA00022475"/>
    </source>
</evidence>
<reference evidence="12 13" key="1">
    <citation type="journal article" date="2016" name="Mol. Biol. Evol.">
        <title>Comparative Genomics of Early-Diverging Mushroom-Forming Fungi Provides Insights into the Origins of Lignocellulose Decay Capabilities.</title>
        <authorList>
            <person name="Nagy L.G."/>
            <person name="Riley R."/>
            <person name="Tritt A."/>
            <person name="Adam C."/>
            <person name="Daum C."/>
            <person name="Floudas D."/>
            <person name="Sun H."/>
            <person name="Yadav J.S."/>
            <person name="Pangilinan J."/>
            <person name="Larsson K.H."/>
            <person name="Matsuura K."/>
            <person name="Barry K."/>
            <person name="Labutti K."/>
            <person name="Kuo R."/>
            <person name="Ohm R.A."/>
            <person name="Bhattacharya S.S."/>
            <person name="Shirouzu T."/>
            <person name="Yoshinaga Y."/>
            <person name="Martin F.M."/>
            <person name="Grigoriev I.V."/>
            <person name="Hibbett D.S."/>
        </authorList>
    </citation>
    <scope>NUCLEOTIDE SEQUENCE [LARGE SCALE GENOMIC DNA]</scope>
    <source>
        <strain evidence="12 13">HHB9708</strain>
    </source>
</reference>
<feature type="transmembrane region" description="Helical" evidence="8">
    <location>
        <begin position="461"/>
        <end position="482"/>
    </location>
</feature>
<dbReference type="InterPro" id="IPR008276">
    <property type="entry name" value="C_nuclsd_transpt"/>
</dbReference>
<evidence type="ECO:0000259" key="11">
    <source>
        <dbReference type="Pfam" id="PF07670"/>
    </source>
</evidence>
<proteinExistence type="inferred from homology"/>
<dbReference type="Pfam" id="PF07670">
    <property type="entry name" value="Gate"/>
    <property type="match status" value="1"/>
</dbReference>
<dbReference type="PANTHER" id="PTHR10590:SF4">
    <property type="entry name" value="SOLUTE CARRIER FAMILY 28 MEMBER 3"/>
    <property type="match status" value="1"/>
</dbReference>
<keyword evidence="5 8" id="KW-1133">Transmembrane helix</keyword>
<dbReference type="GO" id="GO:0005337">
    <property type="term" value="F:nucleoside transmembrane transporter activity"/>
    <property type="evidence" value="ECO:0007669"/>
    <property type="project" value="InterPro"/>
</dbReference>
<protein>
    <recommendedName>
        <fullName evidence="14">H+/nucleoside cotransporter</fullName>
    </recommendedName>
</protein>
<evidence type="ECO:0000256" key="8">
    <source>
        <dbReference type="SAM" id="Phobius"/>
    </source>
</evidence>
<feature type="transmembrane region" description="Helical" evidence="8">
    <location>
        <begin position="79"/>
        <end position="101"/>
    </location>
</feature>
<feature type="transmembrane region" description="Helical" evidence="8">
    <location>
        <begin position="210"/>
        <end position="230"/>
    </location>
</feature>
<dbReference type="Pfam" id="PF07662">
    <property type="entry name" value="Nucleos_tra2_C"/>
    <property type="match status" value="1"/>
</dbReference>
<feature type="domain" description="Concentrative nucleoside transporter C-terminal" evidence="10">
    <location>
        <begin position="376"/>
        <end position="589"/>
    </location>
</feature>
<dbReference type="STRING" id="1314777.A0A165A2A2"/>
<dbReference type="InterPro" id="IPR002668">
    <property type="entry name" value="CNT_N_dom"/>
</dbReference>
<evidence type="ECO:0008006" key="14">
    <source>
        <dbReference type="Google" id="ProtNLM"/>
    </source>
</evidence>
<dbReference type="Pfam" id="PF01773">
    <property type="entry name" value="Nucleos_tra2_N"/>
    <property type="match status" value="1"/>
</dbReference>
<comment type="subcellular location">
    <subcellularLocation>
        <location evidence="1">Cell membrane</location>
        <topology evidence="1">Multi-pass membrane protein</topology>
    </subcellularLocation>
</comment>
<dbReference type="GO" id="GO:0005886">
    <property type="term" value="C:plasma membrane"/>
    <property type="evidence" value="ECO:0007669"/>
    <property type="project" value="UniProtKB-SubCell"/>
</dbReference>
<dbReference type="EMBL" id="KV419395">
    <property type="protein sequence ID" value="KZS98386.1"/>
    <property type="molecule type" value="Genomic_DNA"/>
</dbReference>
<evidence type="ECO:0000256" key="5">
    <source>
        <dbReference type="ARBA" id="ARBA00022989"/>
    </source>
</evidence>
<feature type="compositionally biased region" description="Basic and acidic residues" evidence="7">
    <location>
        <begin position="38"/>
        <end position="48"/>
    </location>
</feature>
<dbReference type="InterPro" id="IPR011642">
    <property type="entry name" value="Gate_dom"/>
</dbReference>
<accession>A0A165A2A2</accession>
<evidence type="ECO:0000256" key="4">
    <source>
        <dbReference type="ARBA" id="ARBA00022692"/>
    </source>
</evidence>
<keyword evidence="13" id="KW-1185">Reference proteome</keyword>
<evidence type="ECO:0000259" key="9">
    <source>
        <dbReference type="Pfam" id="PF01773"/>
    </source>
</evidence>
<evidence type="ECO:0000256" key="7">
    <source>
        <dbReference type="SAM" id="MobiDB-lite"/>
    </source>
</evidence>
<evidence type="ECO:0000256" key="6">
    <source>
        <dbReference type="ARBA" id="ARBA00023136"/>
    </source>
</evidence>
<feature type="domain" description="Concentrative nucleoside transporter N-terminal" evidence="9">
    <location>
        <begin position="191"/>
        <end position="262"/>
    </location>
</feature>
<keyword evidence="3" id="KW-1003">Cell membrane</keyword>
<feature type="region of interest" description="Disordered" evidence="7">
    <location>
        <begin position="1"/>
        <end position="48"/>
    </location>
</feature>
<dbReference type="PANTHER" id="PTHR10590">
    <property type="entry name" value="SODIUM/NUCLEOSIDE COTRANSPORTER"/>
    <property type="match status" value="1"/>
</dbReference>
<keyword evidence="4 8" id="KW-0812">Transmembrane</keyword>
<keyword evidence="6 8" id="KW-0472">Membrane</keyword>
<dbReference type="GO" id="GO:0015293">
    <property type="term" value="F:symporter activity"/>
    <property type="evidence" value="ECO:0007669"/>
    <property type="project" value="TreeGrafter"/>
</dbReference>
<feature type="domain" description="Nucleoside transporter/FeoB GTPase Gate" evidence="11">
    <location>
        <begin position="273"/>
        <end position="369"/>
    </location>
</feature>
<feature type="transmembrane region" description="Helical" evidence="8">
    <location>
        <begin position="565"/>
        <end position="591"/>
    </location>
</feature>
<evidence type="ECO:0000259" key="10">
    <source>
        <dbReference type="Pfam" id="PF07662"/>
    </source>
</evidence>
<evidence type="ECO:0000313" key="13">
    <source>
        <dbReference type="Proteomes" id="UP000076722"/>
    </source>
</evidence>
<dbReference type="Proteomes" id="UP000076722">
    <property type="component" value="Unassembled WGS sequence"/>
</dbReference>
<feature type="transmembrane region" description="Helical" evidence="8">
    <location>
        <begin position="531"/>
        <end position="558"/>
    </location>
</feature>
<comment type="similarity">
    <text evidence="2">Belongs to the concentrative nucleoside transporter (CNT) (TC 2.A.41) family.</text>
</comment>